<feature type="transmembrane region" description="Helical" evidence="2">
    <location>
        <begin position="127"/>
        <end position="146"/>
    </location>
</feature>
<dbReference type="Gene3D" id="3.30.40.10">
    <property type="entry name" value="Zinc/RING finger domain, C3HC4 (zinc finger)"/>
    <property type="match status" value="1"/>
</dbReference>
<dbReference type="OrthoDB" id="66726at2759"/>
<evidence type="ECO:0000256" key="2">
    <source>
        <dbReference type="SAM" id="Phobius"/>
    </source>
</evidence>
<dbReference type="GeneID" id="63711078"/>
<evidence type="ECO:0000313" key="4">
    <source>
        <dbReference type="Proteomes" id="UP000070168"/>
    </source>
</evidence>
<dbReference type="Proteomes" id="UP000070168">
    <property type="component" value="Unassembled WGS sequence"/>
</dbReference>
<dbReference type="GO" id="GO:0016567">
    <property type="term" value="P:protein ubiquitination"/>
    <property type="evidence" value="ECO:0007669"/>
    <property type="project" value="TreeGrafter"/>
</dbReference>
<feature type="compositionally biased region" description="Polar residues" evidence="1">
    <location>
        <begin position="749"/>
        <end position="759"/>
    </location>
</feature>
<keyword evidence="2" id="KW-0812">Transmembrane</keyword>
<feature type="region of interest" description="Disordered" evidence="1">
    <location>
        <begin position="733"/>
        <end position="793"/>
    </location>
</feature>
<dbReference type="GO" id="GO:0006511">
    <property type="term" value="P:ubiquitin-dependent protein catabolic process"/>
    <property type="evidence" value="ECO:0007669"/>
    <property type="project" value="TreeGrafter"/>
</dbReference>
<feature type="transmembrane region" description="Helical" evidence="2">
    <location>
        <begin position="613"/>
        <end position="632"/>
    </location>
</feature>
<accession>A0A135LV08</accession>
<proteinExistence type="predicted"/>
<evidence type="ECO:0000313" key="3">
    <source>
        <dbReference type="EMBL" id="KXG52808.1"/>
    </source>
</evidence>
<dbReference type="RefSeq" id="XP_040651343.1">
    <property type="nucleotide sequence ID" value="XM_040795778.1"/>
</dbReference>
<evidence type="ECO:0000256" key="1">
    <source>
        <dbReference type="SAM" id="MobiDB-lite"/>
    </source>
</evidence>
<dbReference type="Pfam" id="PF13920">
    <property type="entry name" value="zf-C3HC4_3"/>
    <property type="match status" value="1"/>
</dbReference>
<dbReference type="OMA" id="ERMNVTP"/>
<feature type="transmembrane region" description="Helical" evidence="2">
    <location>
        <begin position="382"/>
        <end position="400"/>
    </location>
</feature>
<keyword evidence="2" id="KW-1133">Transmembrane helix</keyword>
<dbReference type="GO" id="GO:0061630">
    <property type="term" value="F:ubiquitin protein ligase activity"/>
    <property type="evidence" value="ECO:0007669"/>
    <property type="project" value="TreeGrafter"/>
</dbReference>
<dbReference type="PANTHER" id="PTHR22696:SF1">
    <property type="entry name" value="E3 UBIQUITIN-PROTEIN LIGASE RNF26"/>
    <property type="match status" value="1"/>
</dbReference>
<protein>
    <recommendedName>
        <fullName evidence="5">Zinc finger, RING/FYVE/PHD-type</fullName>
    </recommendedName>
</protein>
<dbReference type="PANTHER" id="PTHR22696">
    <property type="entry name" value="E3 UBIQUITIN-PROTEIN LIGASE RNF26"/>
    <property type="match status" value="1"/>
</dbReference>
<keyword evidence="2" id="KW-0472">Membrane</keyword>
<dbReference type="AlphaFoldDB" id="A0A135LV08"/>
<comment type="caution">
    <text evidence="3">The sequence shown here is derived from an EMBL/GenBank/DDBJ whole genome shotgun (WGS) entry which is preliminary data.</text>
</comment>
<dbReference type="EMBL" id="LHQR01000020">
    <property type="protein sequence ID" value="KXG52808.1"/>
    <property type="molecule type" value="Genomic_DNA"/>
</dbReference>
<feature type="transmembrane region" description="Helical" evidence="2">
    <location>
        <begin position="167"/>
        <end position="185"/>
    </location>
</feature>
<sequence length="964" mass="107171">MSGIVEPSTIPTTSSTAFLQQLNTTLSPETSSLSSLPHQILTSPLRAFQHAETFALRTVPHTIARITGIQALGRNLWNSAGSAAGSSTTAATHAADMAGNELADVAGQESGYYFAEFLGAMKKLGGFFGYLTSLWSFACLVEALILNRITIYASTRRHLRLGWERRAALRLIPIILFASQILSLLRGIRCQTSPSFSTMRYGYPGKQLAFDYSSDGGALYSISSTLLGWESEEQSCSAVKMARGDNPGIPYGSFSLLWPTFMLLCLSHFIETLSCALQGRPVMTETGMSIFEHSIAFAEAESMISKSIGLGLFGLPKQSPLSALSGGSDDSSTSVFELLTRSQVLERMNVTPELLLIALISCCNSVTSHILEVFGKQSKYRLFSTAFWGACFMVAMSWGLDGGPPVSLETGVLRFPTVCIVGFIPHIFLLGGIVICLSIYTLALTITAVSLPSEDQPVSLYDRFLMAHENMQGSNQIRSIRINRHEDFYTTLLRIGYVALTAASEAVFLNEGKSVVARRMTWLEEDRLSEIEASRRRSSIYSNWQSEPSELNEPSSRPIEAMGFSSFDMPEQSAWESGYNREKKVEKPKNGARAVQSRAELGGVGAVRVSIRLWHVLSFFRAISLIMLRWLAYGLNNVLDRLGISARPMWLKRMVGHRGQKSNDGKTNPSQPLDFWILSENGELELPEDHDFDVEIEMRKRERANRPDWMSADESRLDDRLYSWWKIGGAWGNQDQTSDYSPPSDDFDTTSVVSMSTNASESEWEDHSSEDGRRTPTQLEPYADRASPPLQDPLIDMSTLARLLDPRDRDSREEARILAAHLKTNQDSPQIMTRSRYQKQLERERSRIIFSSRLQQLNAMHSGSECRKPTPEEEAELLEKLILSRRSETSGNSDAHTWESGATGLGPNGPPCVVCQTSPRAIITWPCRCLCICEDCRVSLAMNNFGSCVTCRQEVVGFMRLWVP</sequence>
<dbReference type="InterPro" id="IPR013083">
    <property type="entry name" value="Znf_RING/FYVE/PHD"/>
</dbReference>
<feature type="transmembrane region" description="Helical" evidence="2">
    <location>
        <begin position="420"/>
        <end position="443"/>
    </location>
</feature>
<reference evidence="3 4" key="1">
    <citation type="journal article" date="2016" name="BMC Genomics">
        <title>Genome sequencing and secondary metabolism of the postharvest pathogen Penicillium griseofulvum.</title>
        <authorList>
            <person name="Banani H."/>
            <person name="Marcet-Houben M."/>
            <person name="Ballester A.R."/>
            <person name="Abbruscato P."/>
            <person name="Gonzalez-Candelas L."/>
            <person name="Gabaldon T."/>
            <person name="Spadaro D."/>
        </authorList>
    </citation>
    <scope>NUCLEOTIDE SEQUENCE [LARGE SCALE GENOMIC DNA]</scope>
    <source>
        <strain evidence="3 4">PG3</strain>
    </source>
</reference>
<gene>
    <name evidence="3" type="ORF">PGRI_080640</name>
</gene>
<evidence type="ECO:0008006" key="5">
    <source>
        <dbReference type="Google" id="ProtNLM"/>
    </source>
</evidence>
<name>A0A135LV08_PENPA</name>
<organism evidence="3 4">
    <name type="scientific">Penicillium patulum</name>
    <name type="common">Penicillium griseofulvum</name>
    <dbReference type="NCBI Taxonomy" id="5078"/>
    <lineage>
        <taxon>Eukaryota</taxon>
        <taxon>Fungi</taxon>
        <taxon>Dikarya</taxon>
        <taxon>Ascomycota</taxon>
        <taxon>Pezizomycotina</taxon>
        <taxon>Eurotiomycetes</taxon>
        <taxon>Eurotiomycetidae</taxon>
        <taxon>Eurotiales</taxon>
        <taxon>Aspergillaceae</taxon>
        <taxon>Penicillium</taxon>
    </lineage>
</organism>
<feature type="compositionally biased region" description="Basic and acidic residues" evidence="1">
    <location>
        <begin position="765"/>
        <end position="774"/>
    </location>
</feature>
<keyword evidence="4" id="KW-1185">Reference proteome</keyword>